<dbReference type="PROSITE" id="PS51782">
    <property type="entry name" value="LYSM"/>
    <property type="match status" value="1"/>
</dbReference>
<dbReference type="InterPro" id="IPR018392">
    <property type="entry name" value="LysM"/>
</dbReference>
<dbReference type="EMBL" id="JBJQOH010000001">
    <property type="protein sequence ID" value="KAL3700075.1"/>
    <property type="molecule type" value="Genomic_DNA"/>
</dbReference>
<dbReference type="CDD" id="cd00118">
    <property type="entry name" value="LysM"/>
    <property type="match status" value="1"/>
</dbReference>
<gene>
    <name evidence="2" type="ORF">R1sor_018097</name>
</gene>
<proteinExistence type="predicted"/>
<name>A0ABD3ICA5_9MARC</name>
<dbReference type="AlphaFoldDB" id="A0ABD3ICA5"/>
<dbReference type="Proteomes" id="UP001633002">
    <property type="component" value="Unassembled WGS sequence"/>
</dbReference>
<dbReference type="PANTHER" id="PTHR33734:SF22">
    <property type="entry name" value="MEMBRANE-BOUND LYTIC MUREIN TRANSGLYCOSYLASE D"/>
    <property type="match status" value="1"/>
</dbReference>
<sequence>MSAPGKGVPKSGKDDTNKTISQLIGAVTASGIAWSLYKSFQGRPADKVAVYPEFDNQYSADLVHYEAATKAEGTLVPSESRPRLEKNYEILKGDTLWEISRKYGVTVGEVKEANAIEDVDFILAGDSLIIPQ</sequence>
<dbReference type="SMART" id="SM00257">
    <property type="entry name" value="LysM"/>
    <property type="match status" value="1"/>
</dbReference>
<protein>
    <recommendedName>
        <fullName evidence="1">LysM domain-containing protein</fullName>
    </recommendedName>
</protein>
<dbReference type="Gene3D" id="3.10.350.10">
    <property type="entry name" value="LysM domain"/>
    <property type="match status" value="1"/>
</dbReference>
<keyword evidence="3" id="KW-1185">Reference proteome</keyword>
<organism evidence="2 3">
    <name type="scientific">Riccia sorocarpa</name>
    <dbReference type="NCBI Taxonomy" id="122646"/>
    <lineage>
        <taxon>Eukaryota</taxon>
        <taxon>Viridiplantae</taxon>
        <taxon>Streptophyta</taxon>
        <taxon>Embryophyta</taxon>
        <taxon>Marchantiophyta</taxon>
        <taxon>Marchantiopsida</taxon>
        <taxon>Marchantiidae</taxon>
        <taxon>Marchantiales</taxon>
        <taxon>Ricciaceae</taxon>
        <taxon>Riccia</taxon>
    </lineage>
</organism>
<feature type="domain" description="LysM" evidence="1">
    <location>
        <begin position="86"/>
        <end position="130"/>
    </location>
</feature>
<comment type="caution">
    <text evidence="2">The sequence shown here is derived from an EMBL/GenBank/DDBJ whole genome shotgun (WGS) entry which is preliminary data.</text>
</comment>
<reference evidence="2 3" key="1">
    <citation type="submission" date="2024-09" db="EMBL/GenBank/DDBJ databases">
        <title>Chromosome-scale assembly of Riccia sorocarpa.</title>
        <authorList>
            <person name="Paukszto L."/>
        </authorList>
    </citation>
    <scope>NUCLEOTIDE SEQUENCE [LARGE SCALE GENOMIC DNA]</scope>
    <source>
        <strain evidence="2">LP-2024</strain>
        <tissue evidence="2">Aerial parts of the thallus</tissue>
    </source>
</reference>
<dbReference type="InterPro" id="IPR036779">
    <property type="entry name" value="LysM_dom_sf"/>
</dbReference>
<evidence type="ECO:0000313" key="2">
    <source>
        <dbReference type="EMBL" id="KAL3700075.1"/>
    </source>
</evidence>
<evidence type="ECO:0000313" key="3">
    <source>
        <dbReference type="Proteomes" id="UP001633002"/>
    </source>
</evidence>
<dbReference type="SUPFAM" id="SSF54106">
    <property type="entry name" value="LysM domain"/>
    <property type="match status" value="1"/>
</dbReference>
<dbReference type="Pfam" id="PF01476">
    <property type="entry name" value="LysM"/>
    <property type="match status" value="1"/>
</dbReference>
<accession>A0ABD3ICA5</accession>
<dbReference type="PANTHER" id="PTHR33734">
    <property type="entry name" value="LYSM DOMAIN-CONTAINING GPI-ANCHORED PROTEIN 2"/>
    <property type="match status" value="1"/>
</dbReference>
<evidence type="ECO:0000259" key="1">
    <source>
        <dbReference type="PROSITE" id="PS51782"/>
    </source>
</evidence>